<feature type="region of interest" description="Disordered" evidence="1">
    <location>
        <begin position="190"/>
        <end position="248"/>
    </location>
</feature>
<gene>
    <name evidence="2" type="ORF">SSP0437_LOCUS5976</name>
</gene>
<accession>A0A7S1YFL6</accession>
<dbReference type="EMBL" id="HBGL01007713">
    <property type="protein sequence ID" value="CAD9296545.1"/>
    <property type="molecule type" value="Transcribed_RNA"/>
</dbReference>
<dbReference type="AlphaFoldDB" id="A0A7S1YFL6"/>
<protein>
    <submittedName>
        <fullName evidence="2">Uncharacterized protein</fullName>
    </submittedName>
</protein>
<sequence length="248" mass="27433">MLCHHLRAAPIDCSSSRPPLPVPYPPSFFLSFCSFPCCLCSTVHIHAMTDDQQRTILAKIGEKRAREAAAVRKVDHVMAQPPDVASEDTRAALRAIVTLFSVASKKEEAVLRRAAVSAGLAVPAVGSLPVAEHVQAVGLGLVPPPPPPPQEISTDLLRRFVRARFEHRYTWEGKRGLLFLQMMAFEKDRAEEEGEWHRQERKGFTIKLEDGTERSSRPAGRPVGSGHNQRAVLALEKGTPAPRSKRKR</sequence>
<name>A0A7S1YFL6_9EUKA</name>
<evidence type="ECO:0000313" key="2">
    <source>
        <dbReference type="EMBL" id="CAD9296545.1"/>
    </source>
</evidence>
<reference evidence="2" key="1">
    <citation type="submission" date="2021-01" db="EMBL/GenBank/DDBJ databases">
        <authorList>
            <person name="Corre E."/>
            <person name="Pelletier E."/>
            <person name="Niang G."/>
            <person name="Scheremetjew M."/>
            <person name="Finn R."/>
            <person name="Kale V."/>
            <person name="Holt S."/>
            <person name="Cochrane G."/>
            <person name="Meng A."/>
            <person name="Brown T."/>
            <person name="Cohen L."/>
        </authorList>
    </citation>
    <scope>NUCLEOTIDE SEQUENCE</scope>
    <source>
        <strain evidence="2">ATCC 50979</strain>
    </source>
</reference>
<feature type="compositionally biased region" description="Basic and acidic residues" evidence="1">
    <location>
        <begin position="190"/>
        <end position="216"/>
    </location>
</feature>
<proteinExistence type="predicted"/>
<organism evidence="2">
    <name type="scientific">Sexangularia sp. CB-2014</name>
    <dbReference type="NCBI Taxonomy" id="1486929"/>
    <lineage>
        <taxon>Eukaryota</taxon>
        <taxon>Amoebozoa</taxon>
        <taxon>Tubulinea</taxon>
        <taxon>Elardia</taxon>
        <taxon>Arcellinida</taxon>
        <taxon>Arcellinida incertae sedis</taxon>
        <taxon>Sexangularia</taxon>
    </lineage>
</organism>
<evidence type="ECO:0000256" key="1">
    <source>
        <dbReference type="SAM" id="MobiDB-lite"/>
    </source>
</evidence>